<proteinExistence type="predicted"/>
<reference evidence="2" key="2">
    <citation type="submission" date="2018-03" db="EMBL/GenBank/DDBJ databases">
        <title>The Triticum urartu genome reveals the dynamic nature of wheat genome evolution.</title>
        <authorList>
            <person name="Ling H."/>
            <person name="Ma B."/>
            <person name="Shi X."/>
            <person name="Liu H."/>
            <person name="Dong L."/>
            <person name="Sun H."/>
            <person name="Cao Y."/>
            <person name="Gao Q."/>
            <person name="Zheng S."/>
            <person name="Li Y."/>
            <person name="Yu Y."/>
            <person name="Du H."/>
            <person name="Qi M."/>
            <person name="Li Y."/>
            <person name="Yu H."/>
            <person name="Cui Y."/>
            <person name="Wang N."/>
            <person name="Chen C."/>
            <person name="Wu H."/>
            <person name="Zhao Y."/>
            <person name="Zhang J."/>
            <person name="Li Y."/>
            <person name="Zhou W."/>
            <person name="Zhang B."/>
            <person name="Hu W."/>
            <person name="Eijk M."/>
            <person name="Tang J."/>
            <person name="Witsenboer H."/>
            <person name="Zhao S."/>
            <person name="Li Z."/>
            <person name="Zhang A."/>
            <person name="Wang D."/>
            <person name="Liang C."/>
        </authorList>
    </citation>
    <scope>NUCLEOTIDE SEQUENCE [LARGE SCALE GENOMIC DNA]</scope>
    <source>
        <strain evidence="2">cv. G1812</strain>
    </source>
</reference>
<accession>A0A8R7V567</accession>
<evidence type="ECO:0000313" key="2">
    <source>
        <dbReference type="EnsemblPlants" id="TuG1812G0700004522.01.T03"/>
    </source>
</evidence>
<keyword evidence="3" id="KW-1185">Reference proteome</keyword>
<dbReference type="AlphaFoldDB" id="A0A8R7V567"/>
<dbReference type="InterPro" id="IPR025476">
    <property type="entry name" value="Helitron_helicase-like"/>
</dbReference>
<organism evidence="2 3">
    <name type="scientific">Triticum urartu</name>
    <name type="common">Red wild einkorn</name>
    <name type="synonym">Crithodium urartu</name>
    <dbReference type="NCBI Taxonomy" id="4572"/>
    <lineage>
        <taxon>Eukaryota</taxon>
        <taxon>Viridiplantae</taxon>
        <taxon>Streptophyta</taxon>
        <taxon>Embryophyta</taxon>
        <taxon>Tracheophyta</taxon>
        <taxon>Spermatophyta</taxon>
        <taxon>Magnoliopsida</taxon>
        <taxon>Liliopsida</taxon>
        <taxon>Poales</taxon>
        <taxon>Poaceae</taxon>
        <taxon>BOP clade</taxon>
        <taxon>Pooideae</taxon>
        <taxon>Triticodae</taxon>
        <taxon>Triticeae</taxon>
        <taxon>Triticinae</taxon>
        <taxon>Triticum</taxon>
    </lineage>
</organism>
<name>A0A8R7V567_TRIUA</name>
<evidence type="ECO:0000259" key="1">
    <source>
        <dbReference type="Pfam" id="PF14214"/>
    </source>
</evidence>
<reference evidence="2" key="3">
    <citation type="submission" date="2022-06" db="UniProtKB">
        <authorList>
            <consortium name="EnsemblPlants"/>
        </authorList>
    </citation>
    <scope>IDENTIFICATION</scope>
</reference>
<feature type="domain" description="Helitron helicase-like" evidence="1">
    <location>
        <begin position="1"/>
        <end position="84"/>
    </location>
</feature>
<dbReference type="Pfam" id="PF14214">
    <property type="entry name" value="Helitron_like_N"/>
    <property type="match status" value="1"/>
</dbReference>
<dbReference type="EnsemblPlants" id="TuG1812G0700004522.01.T03">
    <property type="protein sequence ID" value="TuG1812G0700004522.01.T03"/>
    <property type="gene ID" value="TuG1812G0700004522.01"/>
</dbReference>
<dbReference type="Proteomes" id="UP000015106">
    <property type="component" value="Chromosome 7"/>
</dbReference>
<sequence length="92" mass="10182">CRVHGAPDVFTTFTCNPKWPEITAALEPGQAPSDRADVVVRVYHMKLVEYLDEIKSGRAFGPIKAVLYTVEFQKHGLPHAHILVWRIGGNGG</sequence>
<evidence type="ECO:0000313" key="3">
    <source>
        <dbReference type="Proteomes" id="UP000015106"/>
    </source>
</evidence>
<dbReference type="Gramene" id="TuG1812G0700004522.01.T03">
    <property type="protein sequence ID" value="TuG1812G0700004522.01.T03"/>
    <property type="gene ID" value="TuG1812G0700004522.01"/>
</dbReference>
<reference evidence="3" key="1">
    <citation type="journal article" date="2013" name="Nature">
        <title>Draft genome of the wheat A-genome progenitor Triticum urartu.</title>
        <authorList>
            <person name="Ling H.Q."/>
            <person name="Zhao S."/>
            <person name="Liu D."/>
            <person name="Wang J."/>
            <person name="Sun H."/>
            <person name="Zhang C."/>
            <person name="Fan H."/>
            <person name="Li D."/>
            <person name="Dong L."/>
            <person name="Tao Y."/>
            <person name="Gao C."/>
            <person name="Wu H."/>
            <person name="Li Y."/>
            <person name="Cui Y."/>
            <person name="Guo X."/>
            <person name="Zheng S."/>
            <person name="Wang B."/>
            <person name="Yu K."/>
            <person name="Liang Q."/>
            <person name="Yang W."/>
            <person name="Lou X."/>
            <person name="Chen J."/>
            <person name="Feng M."/>
            <person name="Jian J."/>
            <person name="Zhang X."/>
            <person name="Luo G."/>
            <person name="Jiang Y."/>
            <person name="Liu J."/>
            <person name="Wang Z."/>
            <person name="Sha Y."/>
            <person name="Zhang B."/>
            <person name="Wu H."/>
            <person name="Tang D."/>
            <person name="Shen Q."/>
            <person name="Xue P."/>
            <person name="Zou S."/>
            <person name="Wang X."/>
            <person name="Liu X."/>
            <person name="Wang F."/>
            <person name="Yang Y."/>
            <person name="An X."/>
            <person name="Dong Z."/>
            <person name="Zhang K."/>
            <person name="Zhang X."/>
            <person name="Luo M.C."/>
            <person name="Dvorak J."/>
            <person name="Tong Y."/>
            <person name="Wang J."/>
            <person name="Yang H."/>
            <person name="Li Z."/>
            <person name="Wang D."/>
            <person name="Zhang A."/>
            <person name="Wang J."/>
        </authorList>
    </citation>
    <scope>NUCLEOTIDE SEQUENCE</scope>
    <source>
        <strain evidence="3">cv. G1812</strain>
    </source>
</reference>
<protein>
    <recommendedName>
        <fullName evidence="1">Helitron helicase-like domain-containing protein</fullName>
    </recommendedName>
</protein>